<evidence type="ECO:0000313" key="2">
    <source>
        <dbReference type="Proteomes" id="UP000307943"/>
    </source>
</evidence>
<dbReference type="Proteomes" id="UP000307943">
    <property type="component" value="Unassembled WGS sequence"/>
</dbReference>
<dbReference type="OrthoDB" id="1952781at2"/>
<evidence type="ECO:0008006" key="3">
    <source>
        <dbReference type="Google" id="ProtNLM"/>
    </source>
</evidence>
<protein>
    <recommendedName>
        <fullName evidence="3">DUF2268 domain-containing protein</fullName>
    </recommendedName>
</protein>
<keyword evidence="2" id="KW-1185">Reference proteome</keyword>
<proteinExistence type="predicted"/>
<organism evidence="1 2">
    <name type="scientific">Paenibacillus hemerocallicola</name>
    <dbReference type="NCBI Taxonomy" id="1172614"/>
    <lineage>
        <taxon>Bacteria</taxon>
        <taxon>Bacillati</taxon>
        <taxon>Bacillota</taxon>
        <taxon>Bacilli</taxon>
        <taxon>Bacillales</taxon>
        <taxon>Paenibacillaceae</taxon>
        <taxon>Paenibacillus</taxon>
    </lineage>
</organism>
<comment type="caution">
    <text evidence="1">The sequence shown here is derived from an EMBL/GenBank/DDBJ whole genome shotgun (WGS) entry which is preliminary data.</text>
</comment>
<evidence type="ECO:0000313" key="1">
    <source>
        <dbReference type="EMBL" id="TNJ63018.1"/>
    </source>
</evidence>
<dbReference type="EMBL" id="VDCQ01000049">
    <property type="protein sequence ID" value="TNJ63018.1"/>
    <property type="molecule type" value="Genomic_DNA"/>
</dbReference>
<dbReference type="AlphaFoldDB" id="A0A5C4T1M9"/>
<dbReference type="RefSeq" id="WP_139605449.1">
    <property type="nucleotide sequence ID" value="NZ_VDCQ01000049.1"/>
</dbReference>
<sequence length="250" mass="30035">MSISQKYKDQFKRLKDLQIRVNHVHPLLHNYYPIAIVEEGNINIFDYNKDNKQFVLKHVEKDYMNIPMGVRAAFPLECYENRSVVVVTGEVFESIANQIIVFHEYVHCYQFETCEMKLRSQIELAQKSVNTKDYFWELQYPFPYEDTEFVKYVNDLFKALVANDRKELCILRQEIKAYLTSEQVEYMVWQEWKEGFARYIENVIKREMGVKENHFGVETGSCMAGFLYRNKINDLQDIEELYFIMSEDKW</sequence>
<name>A0A5C4T1M9_9BACL</name>
<reference evidence="1 2" key="1">
    <citation type="submission" date="2019-05" db="EMBL/GenBank/DDBJ databases">
        <title>We sequenced the genome of Paenibacillus hemerocallicola KCTC 33185 for further insight into its adaptation and study the phylogeny of Paenibacillus.</title>
        <authorList>
            <person name="Narsing Rao M.P."/>
        </authorList>
    </citation>
    <scope>NUCLEOTIDE SEQUENCE [LARGE SCALE GENOMIC DNA]</scope>
    <source>
        <strain evidence="1 2">KCTC 33185</strain>
    </source>
</reference>
<gene>
    <name evidence="1" type="ORF">FE784_27425</name>
</gene>
<accession>A0A5C4T1M9</accession>